<gene>
    <name evidence="1" type="ORF">RF11_15346</name>
</gene>
<dbReference type="AlphaFoldDB" id="A0A0C2M7H1"/>
<organism evidence="1 2">
    <name type="scientific">Thelohanellus kitauei</name>
    <name type="common">Myxosporean</name>
    <dbReference type="NCBI Taxonomy" id="669202"/>
    <lineage>
        <taxon>Eukaryota</taxon>
        <taxon>Metazoa</taxon>
        <taxon>Cnidaria</taxon>
        <taxon>Myxozoa</taxon>
        <taxon>Myxosporea</taxon>
        <taxon>Bivalvulida</taxon>
        <taxon>Platysporina</taxon>
        <taxon>Myxobolidae</taxon>
        <taxon>Thelohanellus</taxon>
    </lineage>
</organism>
<sequence length="284" mass="32685">MYFGKKKHVIEKFAITERFSITEGEHNPVGMKGRMLIPIIASNRFVSIRKSDYTGPHFTKVVGTPKTEEVLCFSMMNYGRNVLSEIKFFNMPQVIPELVQVKLEIIDGQHKGFDDDRQIIDLSEIFVCKKNLVQSVESIISIGPELSKGQFRIQLVDHQDKVVSESYYALNPSKPPVFQPSLSGFELTKLKLLVQPIEKGTWLVIIVVRIRPKSLLFYKKTSTKRLCPIRDKLCLVNEHRVDKILAKTEGKCEFPLDEKKTLVVLRELTREEYKMCPRQGARTL</sequence>
<dbReference type="Proteomes" id="UP000031668">
    <property type="component" value="Unassembled WGS sequence"/>
</dbReference>
<name>A0A0C2M7H1_THEKT</name>
<accession>A0A0C2M7H1</accession>
<protein>
    <submittedName>
        <fullName evidence="1">Uncharacterized protein</fullName>
    </submittedName>
</protein>
<dbReference type="EMBL" id="JWZT01005706">
    <property type="protein sequence ID" value="KII60314.1"/>
    <property type="molecule type" value="Genomic_DNA"/>
</dbReference>
<comment type="caution">
    <text evidence="1">The sequence shown here is derived from an EMBL/GenBank/DDBJ whole genome shotgun (WGS) entry which is preliminary data.</text>
</comment>
<reference evidence="1 2" key="1">
    <citation type="journal article" date="2014" name="Genome Biol. Evol.">
        <title>The genome of the myxosporean Thelohanellus kitauei shows adaptations to nutrient acquisition within its fish host.</title>
        <authorList>
            <person name="Yang Y."/>
            <person name="Xiong J."/>
            <person name="Zhou Z."/>
            <person name="Huo F."/>
            <person name="Miao W."/>
            <person name="Ran C."/>
            <person name="Liu Y."/>
            <person name="Zhang J."/>
            <person name="Feng J."/>
            <person name="Wang M."/>
            <person name="Wang M."/>
            <person name="Wang L."/>
            <person name="Yao B."/>
        </authorList>
    </citation>
    <scope>NUCLEOTIDE SEQUENCE [LARGE SCALE GENOMIC DNA]</scope>
    <source>
        <strain evidence="1">Wuqing</strain>
    </source>
</reference>
<evidence type="ECO:0000313" key="2">
    <source>
        <dbReference type="Proteomes" id="UP000031668"/>
    </source>
</evidence>
<proteinExistence type="predicted"/>
<keyword evidence="2" id="KW-1185">Reference proteome</keyword>
<evidence type="ECO:0000313" key="1">
    <source>
        <dbReference type="EMBL" id="KII60314.1"/>
    </source>
</evidence>